<dbReference type="SUPFAM" id="SSF47413">
    <property type="entry name" value="lambda repressor-like DNA-binding domains"/>
    <property type="match status" value="1"/>
</dbReference>
<dbReference type="PROSITE" id="PS50943">
    <property type="entry name" value="HTH_CROC1"/>
    <property type="match status" value="1"/>
</dbReference>
<accession>A0ABR8PWH7</accession>
<dbReference type="EMBL" id="JACSRA010000024">
    <property type="protein sequence ID" value="MBD7912511.1"/>
    <property type="molecule type" value="Genomic_DNA"/>
</dbReference>
<dbReference type="Gene3D" id="1.10.260.40">
    <property type="entry name" value="lambda repressor-like DNA-binding domains"/>
    <property type="match status" value="1"/>
</dbReference>
<dbReference type="RefSeq" id="WP_191769483.1">
    <property type="nucleotide sequence ID" value="NZ_JACSRA010000024.1"/>
</dbReference>
<comment type="caution">
    <text evidence="3">The sequence shown here is derived from an EMBL/GenBank/DDBJ whole genome shotgun (WGS) entry which is preliminary data.</text>
</comment>
<dbReference type="Proteomes" id="UP000627781">
    <property type="component" value="Unassembled WGS sequence"/>
</dbReference>
<gene>
    <name evidence="3" type="ORF">H9661_14205</name>
</gene>
<evidence type="ECO:0000259" key="2">
    <source>
        <dbReference type="PROSITE" id="PS50943"/>
    </source>
</evidence>
<protein>
    <submittedName>
        <fullName evidence="3">Helix-turn-helix transcriptional regulator</fullName>
    </submittedName>
</protein>
<dbReference type="PANTHER" id="PTHR46558">
    <property type="entry name" value="TRACRIPTIONAL REGULATORY PROTEIN-RELATED-RELATED"/>
    <property type="match status" value="1"/>
</dbReference>
<dbReference type="InterPro" id="IPR010982">
    <property type="entry name" value="Lambda_DNA-bd_dom_sf"/>
</dbReference>
<dbReference type="Pfam" id="PF01381">
    <property type="entry name" value="HTH_3"/>
    <property type="match status" value="1"/>
</dbReference>
<sequence length="190" mass="21799">MSIGKKIKECRKKASLTQEELAEKLCVSRQAITKWEADRGMPDIGNIQNISKLFGVSIDYLLDDGENLLSSVVKETINIKDYEKIGKFRSRYDAAVRAKYPKAAIIYPLIRLKKLSFIENIIDFLVQPGVLQMADSLNNMSAYYLVQLEQKQLLVNVTKEFIESRELNCKFTKKKMVIGTNIFKKCTYTI</sequence>
<dbReference type="PANTHER" id="PTHR46558:SF13">
    <property type="entry name" value="HTH-TYPE TRANSCRIPTIONAL REGULATOR IMMR"/>
    <property type="match status" value="1"/>
</dbReference>
<keyword evidence="4" id="KW-1185">Reference proteome</keyword>
<name>A0ABR8PWH7_9CLOT</name>
<dbReference type="SMART" id="SM00530">
    <property type="entry name" value="HTH_XRE"/>
    <property type="match status" value="1"/>
</dbReference>
<organism evidence="3 4">
    <name type="scientific">Clostridium cibarium</name>
    <dbReference type="NCBI Taxonomy" id="2762247"/>
    <lineage>
        <taxon>Bacteria</taxon>
        <taxon>Bacillati</taxon>
        <taxon>Bacillota</taxon>
        <taxon>Clostridia</taxon>
        <taxon>Eubacteriales</taxon>
        <taxon>Clostridiaceae</taxon>
        <taxon>Clostridium</taxon>
    </lineage>
</organism>
<dbReference type="InterPro" id="IPR001387">
    <property type="entry name" value="Cro/C1-type_HTH"/>
</dbReference>
<feature type="domain" description="HTH cro/C1-type" evidence="2">
    <location>
        <begin position="7"/>
        <end position="61"/>
    </location>
</feature>
<evidence type="ECO:0000256" key="1">
    <source>
        <dbReference type="ARBA" id="ARBA00023125"/>
    </source>
</evidence>
<dbReference type="CDD" id="cd00093">
    <property type="entry name" value="HTH_XRE"/>
    <property type="match status" value="1"/>
</dbReference>
<reference evidence="3 4" key="1">
    <citation type="submission" date="2020-08" db="EMBL/GenBank/DDBJ databases">
        <title>A Genomic Blueprint of the Chicken Gut Microbiome.</title>
        <authorList>
            <person name="Gilroy R."/>
            <person name="Ravi A."/>
            <person name="Getino M."/>
            <person name="Pursley I."/>
            <person name="Horton D.L."/>
            <person name="Alikhan N.-F."/>
            <person name="Baker D."/>
            <person name="Gharbi K."/>
            <person name="Hall N."/>
            <person name="Watson M."/>
            <person name="Adriaenssens E.M."/>
            <person name="Foster-Nyarko E."/>
            <person name="Jarju S."/>
            <person name="Secka A."/>
            <person name="Antonio M."/>
            <person name="Oren A."/>
            <person name="Chaudhuri R."/>
            <person name="La Ragione R.M."/>
            <person name="Hildebrand F."/>
            <person name="Pallen M.J."/>
        </authorList>
    </citation>
    <scope>NUCLEOTIDE SEQUENCE [LARGE SCALE GENOMIC DNA]</scope>
    <source>
        <strain evidence="3 4">Sa3CVN1</strain>
    </source>
</reference>
<keyword evidence="1" id="KW-0238">DNA-binding</keyword>
<proteinExistence type="predicted"/>
<evidence type="ECO:0000313" key="4">
    <source>
        <dbReference type="Proteomes" id="UP000627781"/>
    </source>
</evidence>
<evidence type="ECO:0000313" key="3">
    <source>
        <dbReference type="EMBL" id="MBD7912511.1"/>
    </source>
</evidence>